<evidence type="ECO:0000313" key="2">
    <source>
        <dbReference type="Proteomes" id="UP000075583"/>
    </source>
</evidence>
<dbReference type="Proteomes" id="UP000075583">
    <property type="component" value="Unassembled WGS sequence"/>
</dbReference>
<gene>
    <name evidence="1" type="ORF">MB14_14530</name>
</gene>
<comment type="caution">
    <text evidence="1">The sequence shown here is derived from an EMBL/GenBank/DDBJ whole genome shotgun (WGS) entry which is preliminary data.</text>
</comment>
<proteinExistence type="predicted"/>
<organism evidence="1 2">
    <name type="scientific">Roseivirga ehrenbergii (strain DSM 102268 / JCM 13514 / KCTC 12282 / NCIMB 14502 / KMM 6017)</name>
    <dbReference type="NCBI Taxonomy" id="279360"/>
    <lineage>
        <taxon>Bacteria</taxon>
        <taxon>Pseudomonadati</taxon>
        <taxon>Bacteroidota</taxon>
        <taxon>Cytophagia</taxon>
        <taxon>Cytophagales</taxon>
        <taxon>Roseivirgaceae</taxon>
        <taxon>Roseivirga</taxon>
    </lineage>
</organism>
<reference evidence="1" key="1">
    <citation type="submission" date="2016-01" db="EMBL/GenBank/DDBJ databases">
        <title>Genome sequencing of Roseivirga ehrenbergii KMM 6017.</title>
        <authorList>
            <person name="Selvaratnam C."/>
            <person name="Thevarajoo S."/>
            <person name="Goh K.M."/>
            <person name="Ee R."/>
            <person name="Chan K.-G."/>
            <person name="Chong C.S."/>
        </authorList>
    </citation>
    <scope>NUCLEOTIDE SEQUENCE [LARGE SCALE GENOMIC DNA]</scope>
    <source>
        <strain evidence="1">KMM 6017</strain>
    </source>
</reference>
<keyword evidence="2" id="KW-1185">Reference proteome</keyword>
<dbReference type="STRING" id="279360.MB14_14530"/>
<dbReference type="EMBL" id="LQZQ01000003">
    <property type="protein sequence ID" value="KYG80996.1"/>
    <property type="molecule type" value="Genomic_DNA"/>
</dbReference>
<name>A0A150XQI9_ROSEK</name>
<protein>
    <submittedName>
        <fullName evidence="1">Uncharacterized protein</fullName>
    </submittedName>
</protein>
<evidence type="ECO:0000313" key="1">
    <source>
        <dbReference type="EMBL" id="KYG80996.1"/>
    </source>
</evidence>
<sequence length="201" mass="23309">MFKRDGSGTYSMTVDMSEMAEMMNSLGGADEEVIKIMDEIEVSFEEKNTRMEAIAGVSNWRKEFDQEKLKYTVLFDFTNVDALNQGMSEFYRDSTEVGPTKLTTFFTQNGKTFERTDFNGTIDNFKKELEMEEDEELDLEMAAIMFGDAAYKQIIEFDTKIKSVSNDEYELSEDNRSVSWIFRLFQKDDFTKKPSAKIVIK</sequence>
<accession>A0A150XQI9</accession>
<dbReference type="AlphaFoldDB" id="A0A150XQI9"/>